<comment type="similarity">
    <text evidence="1">Belongs to the PPR family. P subfamily.</text>
</comment>
<dbReference type="EMBL" id="JBDFQZ010000011">
    <property type="protein sequence ID" value="KAK9676337.1"/>
    <property type="molecule type" value="Genomic_DNA"/>
</dbReference>
<keyword evidence="5" id="KW-1185">Reference proteome</keyword>
<evidence type="ECO:0000256" key="2">
    <source>
        <dbReference type="ARBA" id="ARBA00022737"/>
    </source>
</evidence>
<evidence type="ECO:0008006" key="6">
    <source>
        <dbReference type="Google" id="ProtNLM"/>
    </source>
</evidence>
<dbReference type="Proteomes" id="UP001443914">
    <property type="component" value="Unassembled WGS sequence"/>
</dbReference>
<dbReference type="InterPro" id="IPR011990">
    <property type="entry name" value="TPR-like_helical_dom_sf"/>
</dbReference>
<dbReference type="EMBL" id="JBDFQZ010000011">
    <property type="protein sequence ID" value="KAK9676336.1"/>
    <property type="molecule type" value="Genomic_DNA"/>
</dbReference>
<evidence type="ECO:0000313" key="5">
    <source>
        <dbReference type="Proteomes" id="UP001443914"/>
    </source>
</evidence>
<sequence length="644" mass="72528">MEGVMAGVMNGLPSPNKIKLFSASCKSKLHSSFRSTSYVPSNCAPISCEASKLHFKRKLYSSTPTKRRSPVSHSSKEAAFNDIQHSSDLTASLARSGKILKVADLNIIMRDFWKSKRWKDLSQLFEWMRKNGKINVASYSSYMKFMTETKDVSRALNAYETISDESMRNNTSICNSVLSCMVKNNMFDGAIKLFHQMKQNGLQPDVVTYSTLMAGCSKVECGYSKTLELLGELEDKGIVMDSVIYGTLIAVCASNNKCEEAEMYFMRMKAEGHAPNVYHCSSLLNAYAIDGNYEMADKLVQDMKSSGLVPNKVVMTTLLKVYVNGGLLDKSRSLLSELEALGYAEDEMPYCQLMDGLTKSGKIVEAEVVFDHMSKRQVRSDGFAQSIMISAYCRTGQLEKAKHLARVYEAMSSKNDLVILNVMLCAYCRAGDMENVMQIMRKMDKLAIIPDQKTFEILIKYFIKENLYLLACRTLQDMHNKGHRLEEELLSSFIVQLGRVGAHSEAYIVYNVLRNSGQAIQEPLNRKMLHILISGNLLEEAYEVIKDNARLMSPLAVERFLGAFMRSGNVNLINEVLEAVNVSGHVINQNVFHLAVSRFIARPEMKEELLQLLQWISRHGFSIDTSTRNLILKNSLIWSPTLHV</sequence>
<gene>
    <name evidence="4" type="ORF">RND81_11G070200</name>
</gene>
<protein>
    <recommendedName>
        <fullName evidence="6">Pentatricopeptide repeat-containing protein</fullName>
    </recommendedName>
</protein>
<feature type="repeat" description="PPR" evidence="3">
    <location>
        <begin position="276"/>
        <end position="310"/>
    </location>
</feature>
<proteinExistence type="inferred from homology"/>
<feature type="repeat" description="PPR" evidence="3">
    <location>
        <begin position="205"/>
        <end position="240"/>
    </location>
</feature>
<evidence type="ECO:0000313" key="4">
    <source>
        <dbReference type="EMBL" id="KAK9676336.1"/>
    </source>
</evidence>
<dbReference type="NCBIfam" id="TIGR00756">
    <property type="entry name" value="PPR"/>
    <property type="match status" value="5"/>
</dbReference>
<feature type="repeat" description="PPR" evidence="3">
    <location>
        <begin position="416"/>
        <end position="450"/>
    </location>
</feature>
<dbReference type="InterPro" id="IPR002885">
    <property type="entry name" value="PPR_rpt"/>
</dbReference>
<dbReference type="PANTHER" id="PTHR46128">
    <property type="entry name" value="MITOCHONDRIAL GROUP I INTRON SPLICING FACTOR CCM1"/>
    <property type="match status" value="1"/>
</dbReference>
<organism evidence="4 5">
    <name type="scientific">Saponaria officinalis</name>
    <name type="common">Common soapwort</name>
    <name type="synonym">Lychnis saponaria</name>
    <dbReference type="NCBI Taxonomy" id="3572"/>
    <lineage>
        <taxon>Eukaryota</taxon>
        <taxon>Viridiplantae</taxon>
        <taxon>Streptophyta</taxon>
        <taxon>Embryophyta</taxon>
        <taxon>Tracheophyta</taxon>
        <taxon>Spermatophyta</taxon>
        <taxon>Magnoliopsida</taxon>
        <taxon>eudicotyledons</taxon>
        <taxon>Gunneridae</taxon>
        <taxon>Pentapetalae</taxon>
        <taxon>Caryophyllales</taxon>
        <taxon>Caryophyllaceae</taxon>
        <taxon>Caryophylleae</taxon>
        <taxon>Saponaria</taxon>
    </lineage>
</organism>
<dbReference type="InterPro" id="IPR050872">
    <property type="entry name" value="PPR_P_subfamily"/>
</dbReference>
<dbReference type="Pfam" id="PF01535">
    <property type="entry name" value="PPR"/>
    <property type="match status" value="3"/>
</dbReference>
<reference evidence="4 5" key="1">
    <citation type="submission" date="2024-03" db="EMBL/GenBank/DDBJ databases">
        <title>WGS assembly of Saponaria officinalis var. Norfolk2.</title>
        <authorList>
            <person name="Jenkins J."/>
            <person name="Shu S."/>
            <person name="Grimwood J."/>
            <person name="Barry K."/>
            <person name="Goodstein D."/>
            <person name="Schmutz J."/>
            <person name="Leebens-Mack J."/>
            <person name="Osbourn A."/>
        </authorList>
    </citation>
    <scope>NUCLEOTIDE SEQUENCE [LARGE SCALE GENOMIC DNA]</scope>
    <source>
        <strain evidence="5">cv. Norfolk2</strain>
        <strain evidence="4">JIC</strain>
        <tissue evidence="4">Leaf</tissue>
    </source>
</reference>
<feature type="repeat" description="PPR" evidence="3">
    <location>
        <begin position="241"/>
        <end position="275"/>
    </location>
</feature>
<feature type="repeat" description="PPR" evidence="3">
    <location>
        <begin position="346"/>
        <end position="380"/>
    </location>
</feature>
<comment type="caution">
    <text evidence="4">The sequence shown here is derived from an EMBL/GenBank/DDBJ whole genome shotgun (WGS) entry which is preliminary data.</text>
</comment>
<name>A0AAW1HJ61_SAPOF</name>
<dbReference type="AlphaFoldDB" id="A0AAW1HJ61"/>
<evidence type="ECO:0000256" key="1">
    <source>
        <dbReference type="ARBA" id="ARBA00007626"/>
    </source>
</evidence>
<feature type="repeat" description="PPR" evidence="3">
    <location>
        <begin position="170"/>
        <end position="204"/>
    </location>
</feature>
<evidence type="ECO:0000256" key="3">
    <source>
        <dbReference type="PROSITE-ProRule" id="PRU00708"/>
    </source>
</evidence>
<accession>A0AAW1HJ61</accession>
<dbReference type="Gene3D" id="1.25.40.10">
    <property type="entry name" value="Tetratricopeptide repeat domain"/>
    <property type="match status" value="3"/>
</dbReference>
<dbReference type="PANTHER" id="PTHR46128:SF329">
    <property type="entry name" value="MITOCHONDRIAL GROUP I INTRON SPLICING FACTOR DMR1"/>
    <property type="match status" value="1"/>
</dbReference>
<dbReference type="PROSITE" id="PS51375">
    <property type="entry name" value="PPR"/>
    <property type="match status" value="6"/>
</dbReference>
<dbReference type="Pfam" id="PF13041">
    <property type="entry name" value="PPR_2"/>
    <property type="match status" value="3"/>
</dbReference>
<keyword evidence="2" id="KW-0677">Repeat</keyword>